<dbReference type="AlphaFoldDB" id="A0A1F6DIF3"/>
<feature type="region of interest" description="Disordered" evidence="1">
    <location>
        <begin position="1"/>
        <end position="57"/>
    </location>
</feature>
<dbReference type="Proteomes" id="UP000176511">
    <property type="component" value="Unassembled WGS sequence"/>
</dbReference>
<dbReference type="EMBL" id="MFLE01000025">
    <property type="protein sequence ID" value="OGG61198.1"/>
    <property type="molecule type" value="Genomic_DNA"/>
</dbReference>
<proteinExistence type="predicted"/>
<dbReference type="STRING" id="1798491.A3C87_03555"/>
<evidence type="ECO:0000313" key="2">
    <source>
        <dbReference type="EMBL" id="OGG61198.1"/>
    </source>
</evidence>
<evidence type="ECO:0000313" key="3">
    <source>
        <dbReference type="Proteomes" id="UP000176511"/>
    </source>
</evidence>
<accession>A0A1F6DIF3</accession>
<name>A0A1F6DIF3_9BACT</name>
<protein>
    <submittedName>
        <fullName evidence="2">Uncharacterized protein</fullName>
    </submittedName>
</protein>
<organism evidence="2 3">
    <name type="scientific">Candidatus Kaiserbacteria bacterium RIFCSPHIGHO2_02_FULL_49_34</name>
    <dbReference type="NCBI Taxonomy" id="1798491"/>
    <lineage>
        <taxon>Bacteria</taxon>
        <taxon>Candidatus Kaiseribacteriota</taxon>
    </lineage>
</organism>
<reference evidence="2 3" key="1">
    <citation type="journal article" date="2016" name="Nat. Commun.">
        <title>Thousands of microbial genomes shed light on interconnected biogeochemical processes in an aquifer system.</title>
        <authorList>
            <person name="Anantharaman K."/>
            <person name="Brown C.T."/>
            <person name="Hug L.A."/>
            <person name="Sharon I."/>
            <person name="Castelle C.J."/>
            <person name="Probst A.J."/>
            <person name="Thomas B.C."/>
            <person name="Singh A."/>
            <person name="Wilkins M.J."/>
            <person name="Karaoz U."/>
            <person name="Brodie E.L."/>
            <person name="Williams K.H."/>
            <person name="Hubbard S.S."/>
            <person name="Banfield J.F."/>
        </authorList>
    </citation>
    <scope>NUCLEOTIDE SEQUENCE [LARGE SCALE GENOMIC DNA]</scope>
</reference>
<gene>
    <name evidence="2" type="ORF">A3C87_03555</name>
</gene>
<comment type="caution">
    <text evidence="2">The sequence shown here is derived from an EMBL/GenBank/DDBJ whole genome shotgun (WGS) entry which is preliminary data.</text>
</comment>
<feature type="compositionally biased region" description="Low complexity" evidence="1">
    <location>
        <begin position="1"/>
        <end position="10"/>
    </location>
</feature>
<sequence>MSKKQQTGSKGKQGGGKQHAVTMGSVTENIANSEAGRARKRAENKARQAANAKRREDAIEKMRTQALEEEARLRAKQITDRVNIALDCEKIFAGVEGHYNLFGLSVNIHPHPTAPSSIMVLELVNALPETGILDVARPGTYIPIHALRMNPHRVEWRHQDVQAIAKHFHANAFGSIAIELRRQHFVEQSAERKAQERKQTPTQTAVKQTVEKEVTHSFNERLLTARGLWMMSDGVIIATWDNPRGAHCAGVRSAPKGHALAGYTLFIKTAHLGLEENGMQGHELREYLREHLAEISETAVA</sequence>
<evidence type="ECO:0000256" key="1">
    <source>
        <dbReference type="SAM" id="MobiDB-lite"/>
    </source>
</evidence>